<evidence type="ECO:0000313" key="1">
    <source>
        <dbReference type="EMBL" id="QMP84340.1"/>
    </source>
</evidence>
<keyword evidence="2" id="KW-1185">Reference proteome</keyword>
<reference evidence="1 2" key="1">
    <citation type="submission" date="2020-07" db="EMBL/GenBank/DDBJ databases">
        <title>Streptomyces phage Genome sequencing and assembly.</title>
        <authorList>
            <person name="Sharma V."/>
            <person name="Hardy A."/>
            <person name="Frunzke J."/>
        </authorList>
    </citation>
    <scope>NUCLEOTIDE SEQUENCE [LARGE SCALE GENOMIC DNA]</scope>
</reference>
<accession>A0A7G4AWF0</accession>
<name>A0A7G4AWF0_9CAUD</name>
<organism evidence="1 2">
    <name type="scientific">Streptomyces phage Coruscant</name>
    <dbReference type="NCBI Taxonomy" id="2739834"/>
    <lineage>
        <taxon>Viruses</taxon>
        <taxon>Duplodnaviria</taxon>
        <taxon>Heunggongvirae</taxon>
        <taxon>Uroviricota</taxon>
        <taxon>Caudoviricetes</taxon>
        <taxon>Stanwilliamsviridae</taxon>
        <taxon>Boydwoodruffvirinae</taxon>
        <taxon>Coruscantvirus</taxon>
        <taxon>Coruscantvirus coruscant</taxon>
    </lineage>
</organism>
<sequence>MATMTVELKMNHITPFPGQEKWVGMTGTIEVPGLRGDPYGYVRVSPDEDRPDGFGKRSFLWKASCVDITGRVG</sequence>
<dbReference type="EMBL" id="MT711976">
    <property type="protein sequence ID" value="QMP84340.1"/>
    <property type="molecule type" value="Genomic_DNA"/>
</dbReference>
<protein>
    <submittedName>
        <fullName evidence="1">Uncharacterized protein</fullName>
    </submittedName>
</protein>
<gene>
    <name evidence="1" type="ORF">HUN41_00251</name>
</gene>
<dbReference type="Proteomes" id="UP000515922">
    <property type="component" value="Segment"/>
</dbReference>
<proteinExistence type="predicted"/>
<evidence type="ECO:0000313" key="2">
    <source>
        <dbReference type="Proteomes" id="UP000515922"/>
    </source>
</evidence>